<dbReference type="GO" id="GO:0004016">
    <property type="term" value="F:adenylate cyclase activity"/>
    <property type="evidence" value="ECO:0007669"/>
    <property type="project" value="UniProtKB-ARBA"/>
</dbReference>
<keyword evidence="6 7" id="KW-0472">Membrane</keyword>
<dbReference type="Pfam" id="PF05226">
    <property type="entry name" value="CHASE2"/>
    <property type="match status" value="1"/>
</dbReference>
<dbReference type="SUPFAM" id="SSF55073">
    <property type="entry name" value="Nucleotide cyclase"/>
    <property type="match status" value="1"/>
</dbReference>
<protein>
    <submittedName>
        <fullName evidence="9">CHASE2 domain-containing protein</fullName>
    </submittedName>
</protein>
<evidence type="ECO:0000313" key="9">
    <source>
        <dbReference type="EMBL" id="HHS28709.1"/>
    </source>
</evidence>
<proteinExistence type="inferred from homology"/>
<dbReference type="AlphaFoldDB" id="A0A7V6DP12"/>
<evidence type="ECO:0000256" key="1">
    <source>
        <dbReference type="ARBA" id="ARBA00004196"/>
    </source>
</evidence>
<dbReference type="InterPro" id="IPR050697">
    <property type="entry name" value="Adenylyl/Guanylyl_Cyclase_3/4"/>
</dbReference>
<dbReference type="Pfam" id="PF00211">
    <property type="entry name" value="Guanylate_cyc"/>
    <property type="match status" value="1"/>
</dbReference>
<dbReference type="GO" id="GO:0035556">
    <property type="term" value="P:intracellular signal transduction"/>
    <property type="evidence" value="ECO:0007669"/>
    <property type="project" value="InterPro"/>
</dbReference>
<feature type="domain" description="Guanylate cyclase" evidence="8">
    <location>
        <begin position="501"/>
        <end position="633"/>
    </location>
</feature>
<feature type="transmembrane region" description="Helical" evidence="7">
    <location>
        <begin position="440"/>
        <end position="459"/>
    </location>
</feature>
<keyword evidence="4 7" id="KW-0812">Transmembrane</keyword>
<dbReference type="InterPro" id="IPR029787">
    <property type="entry name" value="Nucleotide_cyclase"/>
</dbReference>
<organism evidence="9">
    <name type="scientific">Desulfobacca acetoxidans</name>
    <dbReference type="NCBI Taxonomy" id="60893"/>
    <lineage>
        <taxon>Bacteria</taxon>
        <taxon>Pseudomonadati</taxon>
        <taxon>Thermodesulfobacteriota</taxon>
        <taxon>Desulfobaccia</taxon>
        <taxon>Desulfobaccales</taxon>
        <taxon>Desulfobaccaceae</taxon>
        <taxon>Desulfobacca</taxon>
    </lineage>
</organism>
<evidence type="ECO:0000256" key="4">
    <source>
        <dbReference type="ARBA" id="ARBA00022692"/>
    </source>
</evidence>
<sequence length="757" mass="82373">MSSPVPAQAEACGYRTAGCGPKISWFWVLLGTWALCPGSDQRMSSFAAVPLRRKAAIGVLIVLVAWSLTLGLALAGLLTKYTLATLDHLYRATPLPPASSQVVVATLSQADLDFCQKQGISWPWPRQLYASIIEFCQRGGARAVIFDVLYTEASFYGGEDDQRLAEAMRASGRVVLPFFLTRESKGTDAQDQEVLAKASLPIAGLPPPGLTTYQGMTTPIPPLLKAAAALGNVECGPDPDGIYRRLPLVSVFQGCFLPLLSFGAFCHMQAPGGWRFDNGDLVRRDYRVPLDQDGRVLLMFRGPGHSFKRLSIANIIQSEERLKHGLAPFYKPEDLAGKWVLVGFTAPGLMDLKPTPLAPVYPGAELHATLLDNLLQGDFLHTAPSWVIFVWALVLAGVVTLAVLFSARLWVTLAALALLLALDVGGSLAAFRASWWADPVAPGVALVLAFALATAYSYATEGRQKLAIRRMFSRYMSEKVIAHLMSHPELLNLGGERRQVTLFFSDLAGFTSISELLSAEEVVGLLNDYLSRMTDIILDEEGTVDKFEGDAIMAFWGAPLPQDDQALRACRAALRQQAALAELNTHFQEKGLPPLSMRIGLHTGEAVVGNLGSEKRFDYTAIGDTVNLASRLEGLNKFYGTSIIASETTMAECGDGVLFREMDRVAVKGKATAVAVYQPLGLKDGLTPDTVALARDFAEALKVYRQEKFAEAGALFEEILARHPDDSPSQVFLRRCREFQANPPPLGWGGVFRPDKK</sequence>
<dbReference type="Gene3D" id="3.30.70.1230">
    <property type="entry name" value="Nucleotide cyclase"/>
    <property type="match status" value="1"/>
</dbReference>
<keyword evidence="5 7" id="KW-1133">Transmembrane helix</keyword>
<evidence type="ECO:0000256" key="5">
    <source>
        <dbReference type="ARBA" id="ARBA00022989"/>
    </source>
</evidence>
<name>A0A7V6DP12_9BACT</name>
<evidence type="ECO:0000256" key="3">
    <source>
        <dbReference type="ARBA" id="ARBA00022475"/>
    </source>
</evidence>
<dbReference type="GO" id="GO:0006171">
    <property type="term" value="P:cAMP biosynthetic process"/>
    <property type="evidence" value="ECO:0007669"/>
    <property type="project" value="TreeGrafter"/>
</dbReference>
<dbReference type="EMBL" id="DTGR01000049">
    <property type="protein sequence ID" value="HHS28709.1"/>
    <property type="molecule type" value="Genomic_DNA"/>
</dbReference>
<reference evidence="9" key="1">
    <citation type="journal article" date="2020" name="mSystems">
        <title>Genome- and Community-Level Interaction Insights into Carbon Utilization and Element Cycling Functions of Hydrothermarchaeota in Hydrothermal Sediment.</title>
        <authorList>
            <person name="Zhou Z."/>
            <person name="Liu Y."/>
            <person name="Xu W."/>
            <person name="Pan J."/>
            <person name="Luo Z.H."/>
            <person name="Li M."/>
        </authorList>
    </citation>
    <scope>NUCLEOTIDE SEQUENCE [LARGE SCALE GENOMIC DNA]</scope>
    <source>
        <strain evidence="9">SpSt-767</strain>
    </source>
</reference>
<dbReference type="PROSITE" id="PS50125">
    <property type="entry name" value="GUANYLATE_CYCLASE_2"/>
    <property type="match status" value="1"/>
</dbReference>
<dbReference type="InterPro" id="IPR001054">
    <property type="entry name" value="A/G_cyclase"/>
</dbReference>
<dbReference type="InterPro" id="IPR007890">
    <property type="entry name" value="CHASE2"/>
</dbReference>
<dbReference type="PANTHER" id="PTHR43081:SF1">
    <property type="entry name" value="ADENYLATE CYCLASE, TERMINAL-DIFFERENTIATION SPECIFIC"/>
    <property type="match status" value="1"/>
</dbReference>
<comment type="caution">
    <text evidence="9">The sequence shown here is derived from an EMBL/GenBank/DDBJ whole genome shotgun (WGS) entry which is preliminary data.</text>
</comment>
<comment type="similarity">
    <text evidence="2">Belongs to the adenylyl cyclase class-3 family.</text>
</comment>
<dbReference type="FunFam" id="3.30.70.1230:FF:000016">
    <property type="entry name" value="Adenylate/guanylate cyclase domain-containing protein"/>
    <property type="match status" value="1"/>
</dbReference>
<dbReference type="CDD" id="cd07302">
    <property type="entry name" value="CHD"/>
    <property type="match status" value="1"/>
</dbReference>
<dbReference type="GO" id="GO:0030313">
    <property type="term" value="C:cell envelope"/>
    <property type="evidence" value="ECO:0007669"/>
    <property type="project" value="UniProtKB-SubCell"/>
</dbReference>
<dbReference type="SMART" id="SM01080">
    <property type="entry name" value="CHASE2"/>
    <property type="match status" value="1"/>
</dbReference>
<feature type="transmembrane region" description="Helical" evidence="7">
    <location>
        <begin position="55"/>
        <end position="78"/>
    </location>
</feature>
<keyword evidence="3" id="KW-1003">Cell membrane</keyword>
<evidence type="ECO:0000256" key="6">
    <source>
        <dbReference type="ARBA" id="ARBA00023136"/>
    </source>
</evidence>
<evidence type="ECO:0000256" key="7">
    <source>
        <dbReference type="SAM" id="Phobius"/>
    </source>
</evidence>
<accession>A0A7V6DP12</accession>
<comment type="subcellular location">
    <subcellularLocation>
        <location evidence="1">Cell envelope</location>
    </subcellularLocation>
</comment>
<gene>
    <name evidence="9" type="ORF">ENV52_03285</name>
</gene>
<dbReference type="SMART" id="SM00044">
    <property type="entry name" value="CYCc"/>
    <property type="match status" value="1"/>
</dbReference>
<evidence type="ECO:0000256" key="2">
    <source>
        <dbReference type="ARBA" id="ARBA00005381"/>
    </source>
</evidence>
<feature type="transmembrane region" description="Helical" evidence="7">
    <location>
        <begin position="413"/>
        <end position="434"/>
    </location>
</feature>
<dbReference type="PANTHER" id="PTHR43081">
    <property type="entry name" value="ADENYLATE CYCLASE, TERMINAL-DIFFERENTIATION SPECIFIC-RELATED"/>
    <property type="match status" value="1"/>
</dbReference>
<evidence type="ECO:0000259" key="8">
    <source>
        <dbReference type="PROSITE" id="PS50125"/>
    </source>
</evidence>
<feature type="transmembrane region" description="Helical" evidence="7">
    <location>
        <begin position="386"/>
        <end position="406"/>
    </location>
</feature>